<protein>
    <submittedName>
        <fullName evidence="2">Uncharacterized protein</fullName>
    </submittedName>
</protein>
<evidence type="ECO:0000256" key="1">
    <source>
        <dbReference type="SAM" id="Phobius"/>
    </source>
</evidence>
<accession>A0A2S6IR47</accession>
<proteinExistence type="predicted"/>
<keyword evidence="1" id="KW-0812">Transmembrane</keyword>
<organism evidence="2 3">
    <name type="scientific">Nonlabens xylanidelens</name>
    <dbReference type="NCBI Taxonomy" id="191564"/>
    <lineage>
        <taxon>Bacteria</taxon>
        <taxon>Pseudomonadati</taxon>
        <taxon>Bacteroidota</taxon>
        <taxon>Flavobacteriia</taxon>
        <taxon>Flavobacteriales</taxon>
        <taxon>Flavobacteriaceae</taxon>
        <taxon>Nonlabens</taxon>
    </lineage>
</organism>
<feature type="transmembrane region" description="Helical" evidence="1">
    <location>
        <begin position="464"/>
        <end position="485"/>
    </location>
</feature>
<feature type="transmembrane region" description="Helical" evidence="1">
    <location>
        <begin position="67"/>
        <end position="86"/>
    </location>
</feature>
<keyword evidence="1" id="KW-1133">Transmembrane helix</keyword>
<feature type="transmembrane region" description="Helical" evidence="1">
    <location>
        <begin position="106"/>
        <end position="123"/>
    </location>
</feature>
<evidence type="ECO:0000313" key="3">
    <source>
        <dbReference type="Proteomes" id="UP000239002"/>
    </source>
</evidence>
<keyword evidence="3" id="KW-1185">Reference proteome</keyword>
<dbReference type="RefSeq" id="WP_104514159.1">
    <property type="nucleotide sequence ID" value="NZ_MQVW01000027.1"/>
</dbReference>
<name>A0A2S6IR47_9FLAO</name>
<keyword evidence="1" id="KW-0472">Membrane</keyword>
<feature type="transmembrane region" description="Helical" evidence="1">
    <location>
        <begin position="24"/>
        <end position="47"/>
    </location>
</feature>
<evidence type="ECO:0000313" key="2">
    <source>
        <dbReference type="EMBL" id="PPK96610.1"/>
    </source>
</evidence>
<gene>
    <name evidence="2" type="ORF">LY01_00433</name>
</gene>
<sequence length="577" mass="67782">MKKFITAKNQALLENHPTLWNTKIVWMLAISLILHILFYLLGCVALMNPESLQRYSAIENFFSNGVILISVMVSILLLVLWLISLFRNNAFKNFYPNSRVKLFKQFTSYFIIFLAATTFYYSYTLGMQTYVTLTYNDVRMEKDIALTNAAAPFFTHDLSRYELDQLRNPNPFDKLYCATAVSTVDVDQPYFEFKDNYYQFYSLRKQVYPIDKSVDPYDVTGNILNETKDNKQIFYFKDEVIDVNRYVKTSAPSYYNYNKLFYNGEEDEYSSYDYQYRDDYNPFTKITKKQKDFIENHQAFITQHDKEAYNKLLGDFIELASDYSISHNLTTKSWLDIAYTESPYEVKKIIYDGSYPYKHSVSYQEENDFVIYENSLRSRTYYLDSNSLKQALKNIDEIKTTNIFEGTIHIFLWMAFFFACIVFIFRTTSLKSLLFSIVASVLLVILIGLIAAFFGFVVDYSSMIQYFVMYFTLILGTLILTVAFLGLSKVNKLIGSIFMNITIVGFVPYIFLILIIIDTHQNDWCDYHYEQYNTVDPCLTIMDYLDIYWSYALLAAGVLFIFLYCKNILKWRAQPDG</sequence>
<comment type="caution">
    <text evidence="2">The sequence shown here is derived from an EMBL/GenBank/DDBJ whole genome shotgun (WGS) entry which is preliminary data.</text>
</comment>
<dbReference type="Proteomes" id="UP000239002">
    <property type="component" value="Unassembled WGS sequence"/>
</dbReference>
<feature type="transmembrane region" description="Helical" evidence="1">
    <location>
        <begin position="547"/>
        <end position="565"/>
    </location>
</feature>
<dbReference type="AlphaFoldDB" id="A0A2S6IR47"/>
<feature type="transmembrane region" description="Helical" evidence="1">
    <location>
        <begin position="406"/>
        <end position="425"/>
    </location>
</feature>
<dbReference type="EMBL" id="PTJE01000001">
    <property type="protein sequence ID" value="PPK96610.1"/>
    <property type="molecule type" value="Genomic_DNA"/>
</dbReference>
<feature type="transmembrane region" description="Helical" evidence="1">
    <location>
        <begin position="432"/>
        <end position="458"/>
    </location>
</feature>
<feature type="transmembrane region" description="Helical" evidence="1">
    <location>
        <begin position="497"/>
        <end position="517"/>
    </location>
</feature>
<reference evidence="2 3" key="1">
    <citation type="submission" date="2018-02" db="EMBL/GenBank/DDBJ databases">
        <title>Genomic Encyclopedia of Archaeal and Bacterial Type Strains, Phase II (KMG-II): from individual species to whole genera.</title>
        <authorList>
            <person name="Goeker M."/>
        </authorList>
    </citation>
    <scope>NUCLEOTIDE SEQUENCE [LARGE SCALE GENOMIC DNA]</scope>
    <source>
        <strain evidence="2 3">DSM 16809</strain>
    </source>
</reference>
<dbReference type="OrthoDB" id="996104at2"/>